<dbReference type="InterPro" id="IPR046250">
    <property type="entry name" value="DUF6283"/>
</dbReference>
<comment type="caution">
    <text evidence="1">The sequence shown here is derived from an EMBL/GenBank/DDBJ whole genome shotgun (WGS) entry which is preliminary data.</text>
</comment>
<dbReference type="Pfam" id="PF19800">
    <property type="entry name" value="DUF6283"/>
    <property type="match status" value="1"/>
</dbReference>
<accession>A0AAX2RAK9</accession>
<evidence type="ECO:0000313" key="2">
    <source>
        <dbReference type="Proteomes" id="UP000298234"/>
    </source>
</evidence>
<name>A0AAX2RAK9_BURCE</name>
<protein>
    <submittedName>
        <fullName evidence="1">Uncharacterized protein</fullName>
    </submittedName>
</protein>
<sequence length="93" mass="10383">MKLPHIKTPCRDCPFRTDALKGWLGEKRTAEILAADSFVCHKSTDMQCAGHMLINGNDNAFVRVAAMLDIALDLSGQEQVFASKRDCIEHHKN</sequence>
<dbReference type="AlphaFoldDB" id="A0AAX2RAK9"/>
<dbReference type="RefSeq" id="WP_134257895.1">
    <property type="nucleotide sequence ID" value="NZ_CAJMXM010000005.1"/>
</dbReference>
<organism evidence="1 2">
    <name type="scientific">Burkholderia cepacia</name>
    <name type="common">Pseudomonas cepacia</name>
    <dbReference type="NCBI Taxonomy" id="292"/>
    <lineage>
        <taxon>Bacteria</taxon>
        <taxon>Pseudomonadati</taxon>
        <taxon>Pseudomonadota</taxon>
        <taxon>Betaproteobacteria</taxon>
        <taxon>Burkholderiales</taxon>
        <taxon>Burkholderiaceae</taxon>
        <taxon>Burkholderia</taxon>
        <taxon>Burkholderia cepacia complex</taxon>
    </lineage>
</organism>
<evidence type="ECO:0000313" key="1">
    <source>
        <dbReference type="EMBL" id="TEU31708.1"/>
    </source>
</evidence>
<gene>
    <name evidence="1" type="ORF">E3D37_44525</name>
</gene>
<reference evidence="1 2" key="1">
    <citation type="submission" date="2019-03" db="EMBL/GenBank/DDBJ databases">
        <title>Burkholderia cepacia outbreak.</title>
        <authorList>
            <person name="Farzana R."/>
            <person name="Walsh T.R."/>
        </authorList>
    </citation>
    <scope>NUCLEOTIDE SEQUENCE [LARGE SCALE GENOMIC DNA]</scope>
    <source>
        <strain evidence="2">d13</strain>
    </source>
</reference>
<dbReference type="EMBL" id="SNSQ01000115">
    <property type="protein sequence ID" value="TEU31708.1"/>
    <property type="molecule type" value="Genomic_DNA"/>
</dbReference>
<proteinExistence type="predicted"/>
<dbReference type="Proteomes" id="UP000298234">
    <property type="component" value="Unassembled WGS sequence"/>
</dbReference>